<name>A0A2P9HJY6_9HYPH</name>
<proteinExistence type="predicted"/>
<dbReference type="Proteomes" id="UP000246073">
    <property type="component" value="Unassembled WGS sequence"/>
</dbReference>
<accession>A0A2P9HJY6</accession>
<organism evidence="1 2">
    <name type="scientific">Ochrobactrum soli</name>
    <dbReference type="NCBI Taxonomy" id="2448455"/>
    <lineage>
        <taxon>Bacteria</taxon>
        <taxon>Pseudomonadati</taxon>
        <taxon>Pseudomonadota</taxon>
        <taxon>Alphaproteobacteria</taxon>
        <taxon>Hyphomicrobiales</taxon>
        <taxon>Brucellaceae</taxon>
        <taxon>Brucella/Ochrobactrum group</taxon>
        <taxon>Ochrobactrum</taxon>
    </lineage>
</organism>
<evidence type="ECO:0000313" key="1">
    <source>
        <dbReference type="EMBL" id="SPL64464.1"/>
    </source>
</evidence>
<dbReference type="EMBL" id="OOFM01000005">
    <property type="protein sequence ID" value="SPL64464.1"/>
    <property type="molecule type" value="Genomic_DNA"/>
</dbReference>
<gene>
    <name evidence="1" type="ORF">OHAE_331</name>
</gene>
<sequence length="41" mass="4667">MLGSPLVDGPALWWRIPDLLTSASFLQKHFALSPERLHPRL</sequence>
<reference evidence="2" key="1">
    <citation type="submission" date="2017-12" db="EMBL/GenBank/DDBJ databases">
        <authorList>
            <person name="Diaz M."/>
        </authorList>
    </citation>
    <scope>NUCLEOTIDE SEQUENCE [LARGE SCALE GENOMIC DNA]</scope>
    <source>
        <strain evidence="2">FI11154</strain>
    </source>
</reference>
<protein>
    <submittedName>
        <fullName evidence="1">Uncharacterized protein</fullName>
    </submittedName>
</protein>
<dbReference type="AlphaFoldDB" id="A0A2P9HJY6"/>
<evidence type="ECO:0000313" key="2">
    <source>
        <dbReference type="Proteomes" id="UP000246073"/>
    </source>
</evidence>